<evidence type="ECO:0000256" key="8">
    <source>
        <dbReference type="ARBA" id="ARBA00023012"/>
    </source>
</evidence>
<evidence type="ECO:0000256" key="6">
    <source>
        <dbReference type="ARBA" id="ARBA00022777"/>
    </source>
</evidence>
<dbReference type="PATRIC" id="fig|1300222.3.peg.1076"/>
<name>M8DAS9_9BACL</name>
<evidence type="ECO:0000256" key="9">
    <source>
        <dbReference type="SAM" id="Coils"/>
    </source>
</evidence>
<accession>M8DAS9</accession>
<evidence type="ECO:0000259" key="11">
    <source>
        <dbReference type="SMART" id="SM00387"/>
    </source>
</evidence>
<keyword evidence="10" id="KW-0812">Transmembrane</keyword>
<dbReference type="InterPro" id="IPR036890">
    <property type="entry name" value="HATPase_C_sf"/>
</dbReference>
<feature type="coiled-coil region" evidence="9">
    <location>
        <begin position="167"/>
        <end position="197"/>
    </location>
</feature>
<dbReference type="CDD" id="cd16917">
    <property type="entry name" value="HATPase_UhpB-NarQ-NarX-like"/>
    <property type="match status" value="1"/>
</dbReference>
<evidence type="ECO:0000256" key="5">
    <source>
        <dbReference type="ARBA" id="ARBA00022741"/>
    </source>
</evidence>
<dbReference type="SUPFAM" id="SSF55874">
    <property type="entry name" value="ATPase domain of HSP90 chaperone/DNA topoisomerase II/histidine kinase"/>
    <property type="match status" value="1"/>
</dbReference>
<keyword evidence="10" id="KW-1133">Transmembrane helix</keyword>
<dbReference type="Gene3D" id="1.20.5.1930">
    <property type="match status" value="1"/>
</dbReference>
<keyword evidence="10" id="KW-0472">Membrane</keyword>
<keyword evidence="13" id="KW-1185">Reference proteome</keyword>
<keyword evidence="4" id="KW-0808">Transferase</keyword>
<dbReference type="STRING" id="1300222.I532_05260"/>
<sequence>MKMCGKKGVALFKRILEALQKRYFTVWFLALIVLILVPNSYMHETPTQFAFSFAILVCHFWLFWTPKSLWTPLRTECVTLLIGLVTIIKALAGGSETIGLLFPLVIFVGVRMEEKRALIYATGLGLIGLLLLIKDHSFFSPHLVPFALTFIGCYVGAKGYRVQFDAYEQNQLHLEQLQKAHAQLKEAHNELQEAAVHTMQVAVLEERTRIARDLHDQLGHSLTSLIVQLHALQFMLKNGPSDAQEAVRNMLYVAKHSLEDIRGSVHTLASDQSSLGLAPLRAFLSQTEKNTGLRCKLVADDPELGLTQTISIAFYRILQEAVTNTLRHSEAGQLDVIVTQDDTHCYMCIRDDGKLTPGETIAPGFGLSSMKERVTELNGSLSYTAVEPHGFEIKVVIPYQDIA</sequence>
<keyword evidence="5" id="KW-0547">Nucleotide-binding</keyword>
<dbReference type="Proteomes" id="UP000012081">
    <property type="component" value="Unassembled WGS sequence"/>
</dbReference>
<dbReference type="InterPro" id="IPR011712">
    <property type="entry name" value="Sig_transdc_His_kin_sub3_dim/P"/>
</dbReference>
<dbReference type="InterPro" id="IPR050482">
    <property type="entry name" value="Sensor_HK_TwoCompSys"/>
</dbReference>
<feature type="transmembrane region" description="Helical" evidence="10">
    <location>
        <begin position="117"/>
        <end position="133"/>
    </location>
</feature>
<keyword evidence="6 12" id="KW-0418">Kinase</keyword>
<keyword evidence="7" id="KW-0067">ATP-binding</keyword>
<dbReference type="PANTHER" id="PTHR24421">
    <property type="entry name" value="NITRATE/NITRITE SENSOR PROTEIN NARX-RELATED"/>
    <property type="match status" value="1"/>
</dbReference>
<evidence type="ECO:0000256" key="10">
    <source>
        <dbReference type="SAM" id="Phobius"/>
    </source>
</evidence>
<proteinExistence type="predicted"/>
<dbReference type="GO" id="GO:0016020">
    <property type="term" value="C:membrane"/>
    <property type="evidence" value="ECO:0007669"/>
    <property type="project" value="InterPro"/>
</dbReference>
<evidence type="ECO:0000256" key="3">
    <source>
        <dbReference type="ARBA" id="ARBA00022553"/>
    </source>
</evidence>
<keyword evidence="8" id="KW-0902">Two-component regulatory system</keyword>
<feature type="domain" description="Histidine kinase/HSP90-like ATPase" evidence="11">
    <location>
        <begin position="309"/>
        <end position="401"/>
    </location>
</feature>
<dbReference type="GO" id="GO:0005524">
    <property type="term" value="F:ATP binding"/>
    <property type="evidence" value="ECO:0007669"/>
    <property type="project" value="UniProtKB-KW"/>
</dbReference>
<comment type="catalytic activity">
    <reaction evidence="1">
        <text>ATP + protein L-histidine = ADP + protein N-phospho-L-histidine.</text>
        <dbReference type="EC" id="2.7.13.3"/>
    </reaction>
</comment>
<dbReference type="AlphaFoldDB" id="M8DAS9"/>
<dbReference type="GO" id="GO:0046983">
    <property type="term" value="F:protein dimerization activity"/>
    <property type="evidence" value="ECO:0007669"/>
    <property type="project" value="InterPro"/>
</dbReference>
<dbReference type="Pfam" id="PF07730">
    <property type="entry name" value="HisKA_3"/>
    <property type="match status" value="1"/>
</dbReference>
<keyword evidence="3" id="KW-0597">Phosphoprotein</keyword>
<evidence type="ECO:0000313" key="12">
    <source>
        <dbReference type="EMBL" id="EMT53394.1"/>
    </source>
</evidence>
<evidence type="ECO:0000256" key="7">
    <source>
        <dbReference type="ARBA" id="ARBA00022840"/>
    </source>
</evidence>
<dbReference type="OrthoDB" id="9781904at2"/>
<dbReference type="InterPro" id="IPR003594">
    <property type="entry name" value="HATPase_dom"/>
</dbReference>
<feature type="transmembrane region" description="Helical" evidence="10">
    <location>
        <begin position="78"/>
        <end position="110"/>
    </location>
</feature>
<evidence type="ECO:0000256" key="2">
    <source>
        <dbReference type="ARBA" id="ARBA00012438"/>
    </source>
</evidence>
<gene>
    <name evidence="12" type="ORF">I532_05260</name>
</gene>
<dbReference type="EC" id="2.7.13.3" evidence="2"/>
<feature type="transmembrane region" description="Helical" evidence="10">
    <location>
        <begin position="139"/>
        <end position="157"/>
    </location>
</feature>
<comment type="caution">
    <text evidence="12">The sequence shown here is derived from an EMBL/GenBank/DDBJ whole genome shotgun (WGS) entry which is preliminary data.</text>
</comment>
<organism evidence="12 13">
    <name type="scientific">Brevibacillus borstelensis AK1</name>
    <dbReference type="NCBI Taxonomy" id="1300222"/>
    <lineage>
        <taxon>Bacteria</taxon>
        <taxon>Bacillati</taxon>
        <taxon>Bacillota</taxon>
        <taxon>Bacilli</taxon>
        <taxon>Bacillales</taxon>
        <taxon>Paenibacillaceae</taxon>
        <taxon>Brevibacillus</taxon>
    </lineage>
</organism>
<dbReference type="Pfam" id="PF02518">
    <property type="entry name" value="HATPase_c"/>
    <property type="match status" value="1"/>
</dbReference>
<feature type="transmembrane region" description="Helical" evidence="10">
    <location>
        <begin position="23"/>
        <end position="42"/>
    </location>
</feature>
<evidence type="ECO:0000256" key="1">
    <source>
        <dbReference type="ARBA" id="ARBA00000085"/>
    </source>
</evidence>
<keyword evidence="9" id="KW-0175">Coiled coil</keyword>
<evidence type="ECO:0000313" key="13">
    <source>
        <dbReference type="Proteomes" id="UP000012081"/>
    </source>
</evidence>
<evidence type="ECO:0000256" key="4">
    <source>
        <dbReference type="ARBA" id="ARBA00022679"/>
    </source>
</evidence>
<dbReference type="EMBL" id="APBN01000002">
    <property type="protein sequence ID" value="EMT53394.1"/>
    <property type="molecule type" value="Genomic_DNA"/>
</dbReference>
<reference evidence="12 13" key="1">
    <citation type="submission" date="2013-03" db="EMBL/GenBank/DDBJ databases">
        <title>Assembly of a new bacterial strain Brevibacillus borstelensis AK1.</title>
        <authorList>
            <person name="Rajan I."/>
            <person name="PoliReddy D."/>
            <person name="Sugumar T."/>
            <person name="Rathinam K."/>
            <person name="Alqarawi S."/>
            <person name="Khalil A.B."/>
            <person name="Sivakumar N."/>
        </authorList>
    </citation>
    <scope>NUCLEOTIDE SEQUENCE [LARGE SCALE GENOMIC DNA]</scope>
    <source>
        <strain evidence="12 13">AK1</strain>
    </source>
</reference>
<dbReference type="PANTHER" id="PTHR24421:SF10">
    <property type="entry name" value="NITRATE_NITRITE SENSOR PROTEIN NARQ"/>
    <property type="match status" value="1"/>
</dbReference>
<dbReference type="GO" id="GO:0000155">
    <property type="term" value="F:phosphorelay sensor kinase activity"/>
    <property type="evidence" value="ECO:0007669"/>
    <property type="project" value="InterPro"/>
</dbReference>
<dbReference type="RefSeq" id="WP_003386852.1">
    <property type="nucleotide sequence ID" value="NZ_APBN01000002.1"/>
</dbReference>
<protein>
    <recommendedName>
        <fullName evidence="2">histidine kinase</fullName>
        <ecNumber evidence="2">2.7.13.3</ecNumber>
    </recommendedName>
</protein>
<dbReference type="SMART" id="SM00387">
    <property type="entry name" value="HATPase_c"/>
    <property type="match status" value="1"/>
</dbReference>
<dbReference type="Gene3D" id="3.30.565.10">
    <property type="entry name" value="Histidine kinase-like ATPase, C-terminal domain"/>
    <property type="match status" value="1"/>
</dbReference>
<feature type="transmembrane region" description="Helical" evidence="10">
    <location>
        <begin position="49"/>
        <end position="66"/>
    </location>
</feature>